<evidence type="ECO:0000313" key="1">
    <source>
        <dbReference type="EMBL" id="MFC5384720.1"/>
    </source>
</evidence>
<comment type="caution">
    <text evidence="1">The sequence shown here is derived from an EMBL/GenBank/DDBJ whole genome shotgun (WGS) entry which is preliminary data.</text>
</comment>
<sequence>MMHFRPTHGAPFANGAGAAASSHHYELAGRVEALTVLVSRAKRLADESLARANDAPQPHETTNIIFVTLYEAHWRDREALFEAMRRLDEAREELQTASQKI</sequence>
<evidence type="ECO:0000313" key="2">
    <source>
        <dbReference type="Proteomes" id="UP001596016"/>
    </source>
</evidence>
<dbReference type="Proteomes" id="UP001596016">
    <property type="component" value="Unassembled WGS sequence"/>
</dbReference>
<reference evidence="2" key="1">
    <citation type="journal article" date="2019" name="Int. J. Syst. Evol. Microbiol.">
        <title>The Global Catalogue of Microorganisms (GCM) 10K type strain sequencing project: providing services to taxonomists for standard genome sequencing and annotation.</title>
        <authorList>
            <consortium name="The Broad Institute Genomics Platform"/>
            <consortium name="The Broad Institute Genome Sequencing Center for Infectious Disease"/>
            <person name="Wu L."/>
            <person name="Ma J."/>
        </authorList>
    </citation>
    <scope>NUCLEOTIDE SEQUENCE [LARGE SCALE GENOMIC DNA]</scope>
    <source>
        <strain evidence="2">CGMCC 4.1415</strain>
    </source>
</reference>
<proteinExistence type="predicted"/>
<dbReference type="RefSeq" id="WP_378227567.1">
    <property type="nucleotide sequence ID" value="NZ_JBHSLL010000009.1"/>
</dbReference>
<organism evidence="1 2">
    <name type="scientific">Aquamicrobium segne</name>
    <dbReference type="NCBI Taxonomy" id="469547"/>
    <lineage>
        <taxon>Bacteria</taxon>
        <taxon>Pseudomonadati</taxon>
        <taxon>Pseudomonadota</taxon>
        <taxon>Alphaproteobacteria</taxon>
        <taxon>Hyphomicrobiales</taxon>
        <taxon>Phyllobacteriaceae</taxon>
        <taxon>Aquamicrobium</taxon>
    </lineage>
</organism>
<keyword evidence="2" id="KW-1185">Reference proteome</keyword>
<name>A0ABW0GU27_9HYPH</name>
<protein>
    <submittedName>
        <fullName evidence="1">Uncharacterized protein</fullName>
    </submittedName>
</protein>
<accession>A0ABW0GU27</accession>
<gene>
    <name evidence="1" type="ORF">ACFPLB_01940</name>
</gene>
<dbReference type="EMBL" id="JBHSLL010000009">
    <property type="protein sequence ID" value="MFC5384720.1"/>
    <property type="molecule type" value="Genomic_DNA"/>
</dbReference>